<dbReference type="PANTHER" id="PTHR47197:SF3">
    <property type="entry name" value="DIHYDRO-HEME D1 DEHYDROGENASE"/>
    <property type="match status" value="1"/>
</dbReference>
<evidence type="ECO:0000313" key="5">
    <source>
        <dbReference type="Proteomes" id="UP000315289"/>
    </source>
</evidence>
<dbReference type="NCBIfam" id="TIGR02276">
    <property type="entry name" value="beta_rpt_yvtn"/>
    <property type="match status" value="1"/>
</dbReference>
<dbReference type="InterPro" id="IPR015943">
    <property type="entry name" value="WD40/YVTN_repeat-like_dom_sf"/>
</dbReference>
<dbReference type="PANTHER" id="PTHR47197">
    <property type="entry name" value="PROTEIN NIRF"/>
    <property type="match status" value="1"/>
</dbReference>
<feature type="domain" description="YNCE-like beta-propeller" evidence="3">
    <location>
        <begin position="184"/>
        <end position="323"/>
    </location>
</feature>
<feature type="region of interest" description="Disordered" evidence="2">
    <location>
        <begin position="38"/>
        <end position="76"/>
    </location>
</feature>
<evidence type="ECO:0000259" key="3">
    <source>
        <dbReference type="Pfam" id="PF21783"/>
    </source>
</evidence>
<organism evidence="4 5">
    <name type="scientific">Candidatus Nitrosocosmicus arcticus</name>
    <dbReference type="NCBI Taxonomy" id="2035267"/>
    <lineage>
        <taxon>Archaea</taxon>
        <taxon>Nitrososphaerota</taxon>
        <taxon>Nitrososphaeria</taxon>
        <taxon>Nitrososphaerales</taxon>
        <taxon>Nitrososphaeraceae</taxon>
        <taxon>Candidatus Nitrosocosmicus</taxon>
    </lineage>
</organism>
<reference evidence="4 5" key="1">
    <citation type="journal article" date="2019" name="Front. Microbiol.">
        <title>Ammonia Oxidation by the Arctic Terrestrial Thaumarchaeote Candidatus Nitrosocosmicus arcticus Is Stimulated by Increasing Temperatures.</title>
        <authorList>
            <person name="Alves R.J.E."/>
            <person name="Kerou M."/>
            <person name="Zappe A."/>
            <person name="Bittner R."/>
            <person name="Abby S.S."/>
            <person name="Schmidt H.A."/>
            <person name="Pfeifer K."/>
            <person name="Schleper C."/>
        </authorList>
    </citation>
    <scope>NUCLEOTIDE SEQUENCE [LARGE SCALE GENOMIC DNA]</scope>
    <source>
        <strain evidence="4 5">Kfb</strain>
    </source>
</reference>
<keyword evidence="1" id="KW-0732">Signal</keyword>
<dbReference type="Proteomes" id="UP000315289">
    <property type="component" value="Unassembled WGS sequence"/>
</dbReference>
<accession>A0A557SX29</accession>
<proteinExistence type="predicted"/>
<evidence type="ECO:0000256" key="1">
    <source>
        <dbReference type="ARBA" id="ARBA00022729"/>
    </source>
</evidence>
<evidence type="ECO:0000256" key="2">
    <source>
        <dbReference type="SAM" id="MobiDB-lite"/>
    </source>
</evidence>
<gene>
    <name evidence="4" type="ORF">NARC_40129</name>
</gene>
<comment type="caution">
    <text evidence="4">The sequence shown here is derived from an EMBL/GenBank/DDBJ whole genome shotgun (WGS) entry which is preliminary data.</text>
</comment>
<feature type="compositionally biased region" description="Low complexity" evidence="2">
    <location>
        <begin position="38"/>
        <end position="73"/>
    </location>
</feature>
<dbReference type="RefSeq" id="WP_144729335.1">
    <property type="nucleotide sequence ID" value="NZ_ML675580.1"/>
</dbReference>
<dbReference type="InterPro" id="IPR051200">
    <property type="entry name" value="Host-pathogen_enzymatic-act"/>
</dbReference>
<name>A0A557SX29_9ARCH</name>
<dbReference type="Pfam" id="PF21783">
    <property type="entry name" value="YNCE"/>
    <property type="match status" value="1"/>
</dbReference>
<keyword evidence="5" id="KW-1185">Reference proteome</keyword>
<dbReference type="InterPro" id="IPR011048">
    <property type="entry name" value="Haem_d1_sf"/>
</dbReference>
<protein>
    <submittedName>
        <fullName evidence="4">40-residue YVTN family beta-propeller repeat protein</fullName>
    </submittedName>
</protein>
<evidence type="ECO:0000313" key="4">
    <source>
        <dbReference type="EMBL" id="TVP41166.1"/>
    </source>
</evidence>
<dbReference type="EMBL" id="VOAH01000004">
    <property type="protein sequence ID" value="TVP41166.1"/>
    <property type="molecule type" value="Genomic_DNA"/>
</dbReference>
<sequence>MKIKINKPDIFVTGILIAAMFLFSSYAIISFAQTQTSSNHTQTSSNHTQTSSNHTQTSSNHTQTSSNHTQTSSKQESNLNPIFITHRASNSVLTLPSEKVWPAGRDMTYIDATDDGKIIVATSTGDDQIVVFNGTNGNIINKIKVGEYPTGIKISPNKKFVIVPNQLPGTASIIDLEKMKVIDEIKVGKIPHNTVFSPNGTKAYLTIQGEDKVVVFDVNDSFKKTAEIKVAQGPHNLDITGDGKLLFVANAASSDVAAINTTTLKIIKKIPVTLGHHGIDISPNDKRAYVSGVGDDKISVIDVDKLELIKQVTVGKGPHGIRTSSDGKNIYVAVTNTNELVVINTDTLAVSEKIPVGKIPFWIAVPGNT</sequence>
<dbReference type="OrthoDB" id="11871at2157"/>
<dbReference type="Gene3D" id="2.130.10.10">
    <property type="entry name" value="YVTN repeat-like/Quinoprotein amine dehydrogenase"/>
    <property type="match status" value="2"/>
</dbReference>
<dbReference type="InterPro" id="IPR011964">
    <property type="entry name" value="YVTN_b-propeller_repeat"/>
</dbReference>
<dbReference type="InterPro" id="IPR048433">
    <property type="entry name" value="YNCE-like_beta-prop"/>
</dbReference>
<dbReference type="AlphaFoldDB" id="A0A557SX29"/>
<dbReference type="SUPFAM" id="SSF51004">
    <property type="entry name" value="C-terminal (heme d1) domain of cytochrome cd1-nitrite reductase"/>
    <property type="match status" value="1"/>
</dbReference>